<evidence type="ECO:0000313" key="2">
    <source>
        <dbReference type="Proteomes" id="UP000593572"/>
    </source>
</evidence>
<accession>A0A7J8NG37</accession>
<sequence length="47" mass="4902">MLQVPTFKLSSLGSPQMAVDSLSLPCLLVVSSLVALKPSSLPTSMAR</sequence>
<dbReference type="AlphaFoldDB" id="A0A7J8NG37"/>
<gene>
    <name evidence="1" type="ORF">Golob_024684</name>
</gene>
<evidence type="ECO:0000313" key="1">
    <source>
        <dbReference type="EMBL" id="MBA0575814.1"/>
    </source>
</evidence>
<keyword evidence="2" id="KW-1185">Reference proteome</keyword>
<dbReference type="EMBL" id="JABEZX010281440">
    <property type="protein sequence ID" value="MBA0575814.1"/>
    <property type="molecule type" value="Genomic_DNA"/>
</dbReference>
<organism evidence="1 2">
    <name type="scientific">Gossypium lobatum</name>
    <dbReference type="NCBI Taxonomy" id="34289"/>
    <lineage>
        <taxon>Eukaryota</taxon>
        <taxon>Viridiplantae</taxon>
        <taxon>Streptophyta</taxon>
        <taxon>Embryophyta</taxon>
        <taxon>Tracheophyta</taxon>
        <taxon>Spermatophyta</taxon>
        <taxon>Magnoliopsida</taxon>
        <taxon>eudicotyledons</taxon>
        <taxon>Gunneridae</taxon>
        <taxon>Pentapetalae</taxon>
        <taxon>rosids</taxon>
        <taxon>malvids</taxon>
        <taxon>Malvales</taxon>
        <taxon>Malvaceae</taxon>
        <taxon>Malvoideae</taxon>
        <taxon>Gossypium</taxon>
    </lineage>
</organism>
<protein>
    <submittedName>
        <fullName evidence="1">Uncharacterized protein</fullName>
    </submittedName>
</protein>
<proteinExistence type="predicted"/>
<reference evidence="1 2" key="1">
    <citation type="journal article" date="2019" name="Genome Biol. Evol.">
        <title>Insights into the evolution of the New World diploid cottons (Gossypium, subgenus Houzingenia) based on genome sequencing.</title>
        <authorList>
            <person name="Grover C.E."/>
            <person name="Arick M.A. 2nd"/>
            <person name="Thrash A."/>
            <person name="Conover J.L."/>
            <person name="Sanders W.S."/>
            <person name="Peterson D.G."/>
            <person name="Frelichowski J.E."/>
            <person name="Scheffler J.A."/>
            <person name="Scheffler B.E."/>
            <person name="Wendel J.F."/>
        </authorList>
    </citation>
    <scope>NUCLEOTIDE SEQUENCE [LARGE SCALE GENOMIC DNA]</scope>
    <source>
        <strain evidence="1">157</strain>
        <tissue evidence="1">Leaf</tissue>
    </source>
</reference>
<dbReference type="Proteomes" id="UP000593572">
    <property type="component" value="Unassembled WGS sequence"/>
</dbReference>
<comment type="caution">
    <text evidence="1">The sequence shown here is derived from an EMBL/GenBank/DDBJ whole genome shotgun (WGS) entry which is preliminary data.</text>
</comment>
<name>A0A7J8NG37_9ROSI</name>